<name>A0A3S3MZH6_9MAGN</name>
<dbReference type="GO" id="GO:0016301">
    <property type="term" value="F:kinase activity"/>
    <property type="evidence" value="ECO:0007669"/>
    <property type="project" value="UniProtKB-KW"/>
</dbReference>
<keyword evidence="3" id="KW-0418">Kinase</keyword>
<keyword evidence="3" id="KW-0670">Pyruvate</keyword>
<keyword evidence="1" id="KW-0312">Gluconeogenesis</keyword>
<gene>
    <name evidence="3" type="ORF">CKAN_00639500</name>
</gene>
<dbReference type="InterPro" id="IPR001272">
    <property type="entry name" value="PEP_carboxykinase_ATP"/>
</dbReference>
<keyword evidence="2" id="KW-0456">Lyase</keyword>
<dbReference type="OrthoDB" id="184182at2759"/>
<evidence type="ECO:0000256" key="1">
    <source>
        <dbReference type="ARBA" id="ARBA00022432"/>
    </source>
</evidence>
<dbReference type="EMBL" id="QPKB01000002">
    <property type="protein sequence ID" value="RWR77891.1"/>
    <property type="molecule type" value="Genomic_DNA"/>
</dbReference>
<proteinExistence type="predicted"/>
<dbReference type="GO" id="GO:0005524">
    <property type="term" value="F:ATP binding"/>
    <property type="evidence" value="ECO:0007669"/>
    <property type="project" value="InterPro"/>
</dbReference>
<sequence>MFSYFSLENLNLYHSPFDFSFLPLFRGSPNIEMDEHTFLVNRERAVDYLNSLDKVFVNDQFLNWDLENRIKVRIVAARAYHSLFMHNM</sequence>
<dbReference type="PANTHER" id="PTHR30031:SF0">
    <property type="entry name" value="PHOSPHOENOLPYRUVATE CARBOXYKINASE (ATP)"/>
    <property type="match status" value="1"/>
</dbReference>
<reference evidence="3 4" key="1">
    <citation type="journal article" date="2019" name="Nat. Plants">
        <title>Stout camphor tree genome fills gaps in understanding of flowering plant genome evolution.</title>
        <authorList>
            <person name="Chaw S.M."/>
            <person name="Liu Y.C."/>
            <person name="Wu Y.W."/>
            <person name="Wang H.Y."/>
            <person name="Lin C.I."/>
            <person name="Wu C.S."/>
            <person name="Ke H.M."/>
            <person name="Chang L.Y."/>
            <person name="Hsu C.Y."/>
            <person name="Yang H.T."/>
            <person name="Sudianto E."/>
            <person name="Hsu M.H."/>
            <person name="Wu K.P."/>
            <person name="Wang L.N."/>
            <person name="Leebens-Mack J.H."/>
            <person name="Tsai I.J."/>
        </authorList>
    </citation>
    <scope>NUCLEOTIDE SEQUENCE [LARGE SCALE GENOMIC DNA]</scope>
    <source>
        <strain evidence="4">cv. Chaw 1501</strain>
        <tissue evidence="3">Young leaves</tissue>
    </source>
</reference>
<dbReference type="PANTHER" id="PTHR30031">
    <property type="entry name" value="PHOSPHOENOLPYRUVATE CARBOXYKINASE ATP"/>
    <property type="match status" value="1"/>
</dbReference>
<dbReference type="Gene3D" id="3.40.449.10">
    <property type="entry name" value="Phosphoenolpyruvate Carboxykinase, domain 1"/>
    <property type="match status" value="1"/>
</dbReference>
<dbReference type="SUPFAM" id="SSF68923">
    <property type="entry name" value="PEP carboxykinase N-terminal domain"/>
    <property type="match status" value="1"/>
</dbReference>
<evidence type="ECO:0000256" key="2">
    <source>
        <dbReference type="ARBA" id="ARBA00022793"/>
    </source>
</evidence>
<dbReference type="AlphaFoldDB" id="A0A3S3MZH6"/>
<comment type="caution">
    <text evidence="3">The sequence shown here is derived from an EMBL/GenBank/DDBJ whole genome shotgun (WGS) entry which is preliminary data.</text>
</comment>
<protein>
    <submittedName>
        <fullName evidence="3">Phosphoenolpyruvate carboxykinase ATP</fullName>
    </submittedName>
</protein>
<dbReference type="GO" id="GO:0004612">
    <property type="term" value="F:phosphoenolpyruvate carboxykinase (ATP) activity"/>
    <property type="evidence" value="ECO:0007669"/>
    <property type="project" value="InterPro"/>
</dbReference>
<dbReference type="InterPro" id="IPR008210">
    <property type="entry name" value="PEP_carboxykinase_N"/>
</dbReference>
<evidence type="ECO:0000313" key="4">
    <source>
        <dbReference type="Proteomes" id="UP000283530"/>
    </source>
</evidence>
<accession>A0A3S3MZH6</accession>
<dbReference type="Pfam" id="PF01293">
    <property type="entry name" value="PEPCK_ATP"/>
    <property type="match status" value="1"/>
</dbReference>
<dbReference type="GO" id="GO:0005829">
    <property type="term" value="C:cytosol"/>
    <property type="evidence" value="ECO:0007669"/>
    <property type="project" value="TreeGrafter"/>
</dbReference>
<evidence type="ECO:0000313" key="3">
    <source>
        <dbReference type="EMBL" id="RWR77891.1"/>
    </source>
</evidence>
<keyword evidence="4" id="KW-1185">Reference proteome</keyword>
<organism evidence="3 4">
    <name type="scientific">Cinnamomum micranthum f. kanehirae</name>
    <dbReference type="NCBI Taxonomy" id="337451"/>
    <lineage>
        <taxon>Eukaryota</taxon>
        <taxon>Viridiplantae</taxon>
        <taxon>Streptophyta</taxon>
        <taxon>Embryophyta</taxon>
        <taxon>Tracheophyta</taxon>
        <taxon>Spermatophyta</taxon>
        <taxon>Magnoliopsida</taxon>
        <taxon>Magnoliidae</taxon>
        <taxon>Laurales</taxon>
        <taxon>Lauraceae</taxon>
        <taxon>Cinnamomum</taxon>
    </lineage>
</organism>
<dbReference type="STRING" id="337451.A0A3S3MZH6"/>
<keyword evidence="3" id="KW-0808">Transferase</keyword>
<dbReference type="GO" id="GO:0006094">
    <property type="term" value="P:gluconeogenesis"/>
    <property type="evidence" value="ECO:0007669"/>
    <property type="project" value="UniProtKB-KW"/>
</dbReference>
<keyword evidence="2" id="KW-0210">Decarboxylase</keyword>
<dbReference type="Proteomes" id="UP000283530">
    <property type="component" value="Unassembled WGS sequence"/>
</dbReference>